<keyword evidence="2" id="KW-0812">Transmembrane</keyword>
<keyword evidence="2" id="KW-1133">Transmembrane helix</keyword>
<dbReference type="Proteomes" id="UP001501237">
    <property type="component" value="Unassembled WGS sequence"/>
</dbReference>
<keyword evidence="4" id="KW-1185">Reference proteome</keyword>
<evidence type="ECO:0008006" key="5">
    <source>
        <dbReference type="Google" id="ProtNLM"/>
    </source>
</evidence>
<reference evidence="4" key="1">
    <citation type="journal article" date="2019" name="Int. J. Syst. Evol. Microbiol.">
        <title>The Global Catalogue of Microorganisms (GCM) 10K type strain sequencing project: providing services to taxonomists for standard genome sequencing and annotation.</title>
        <authorList>
            <consortium name="The Broad Institute Genomics Platform"/>
            <consortium name="The Broad Institute Genome Sequencing Center for Infectious Disease"/>
            <person name="Wu L."/>
            <person name="Ma J."/>
        </authorList>
    </citation>
    <scope>NUCLEOTIDE SEQUENCE [LARGE SCALE GENOMIC DNA]</scope>
    <source>
        <strain evidence="4">JCM 9377</strain>
    </source>
</reference>
<sequence length="105" mass="11011">MTPQSVTPTVPGTVPTPGSVLPSIDVNSQVPVTADQQSQTPLALQNVAAIRPADATGPGFSNLARIQAAWLAALFALFGFLFHQARKPAAHRGGHRRTGKGRFEA</sequence>
<dbReference type="EMBL" id="BAAAUV010000038">
    <property type="protein sequence ID" value="GAA3239444.1"/>
    <property type="molecule type" value="Genomic_DNA"/>
</dbReference>
<comment type="caution">
    <text evidence="3">The sequence shown here is derived from an EMBL/GenBank/DDBJ whole genome shotgun (WGS) entry which is preliminary data.</text>
</comment>
<organism evidence="3 4">
    <name type="scientific">Actinocorallia longicatena</name>
    <dbReference type="NCBI Taxonomy" id="111803"/>
    <lineage>
        <taxon>Bacteria</taxon>
        <taxon>Bacillati</taxon>
        <taxon>Actinomycetota</taxon>
        <taxon>Actinomycetes</taxon>
        <taxon>Streptosporangiales</taxon>
        <taxon>Thermomonosporaceae</taxon>
        <taxon>Actinocorallia</taxon>
    </lineage>
</organism>
<gene>
    <name evidence="3" type="ORF">GCM10010468_75630</name>
</gene>
<evidence type="ECO:0000313" key="4">
    <source>
        <dbReference type="Proteomes" id="UP001501237"/>
    </source>
</evidence>
<proteinExistence type="predicted"/>
<evidence type="ECO:0000256" key="2">
    <source>
        <dbReference type="SAM" id="Phobius"/>
    </source>
</evidence>
<evidence type="ECO:0000313" key="3">
    <source>
        <dbReference type="EMBL" id="GAA3239444.1"/>
    </source>
</evidence>
<evidence type="ECO:0000256" key="1">
    <source>
        <dbReference type="SAM" id="MobiDB-lite"/>
    </source>
</evidence>
<name>A0ABP6QML4_9ACTN</name>
<protein>
    <recommendedName>
        <fullName evidence="5">MYXO-CTERM domain-containing protein</fullName>
    </recommendedName>
</protein>
<feature type="compositionally biased region" description="Low complexity" evidence="1">
    <location>
        <begin position="1"/>
        <end position="20"/>
    </location>
</feature>
<feature type="region of interest" description="Disordered" evidence="1">
    <location>
        <begin position="1"/>
        <end position="22"/>
    </location>
</feature>
<feature type="transmembrane region" description="Helical" evidence="2">
    <location>
        <begin position="64"/>
        <end position="82"/>
    </location>
</feature>
<accession>A0ABP6QML4</accession>
<keyword evidence="2" id="KW-0472">Membrane</keyword>